<dbReference type="InParanoid" id="A0A3Q7GUL5"/>
<dbReference type="InterPro" id="IPR000719">
    <property type="entry name" value="Prot_kinase_dom"/>
</dbReference>
<dbReference type="InterPro" id="IPR051809">
    <property type="entry name" value="Plant_receptor-like_S/T_kinase"/>
</dbReference>
<keyword evidence="2" id="KW-0433">Leucine-rich repeat</keyword>
<proteinExistence type="predicted"/>
<keyword evidence="6" id="KW-0472">Membrane</keyword>
<dbReference type="STRING" id="4081.A0A3Q7GUL5"/>
<protein>
    <recommendedName>
        <fullName evidence="7">Protein kinase domain-containing protein</fullName>
    </recommendedName>
</protein>
<evidence type="ECO:0000256" key="4">
    <source>
        <dbReference type="ARBA" id="ARBA00022737"/>
    </source>
</evidence>
<accession>A0A3Q7GUL5</accession>
<name>A0A3Q7GUL5_SOLLC</name>
<dbReference type="AlphaFoldDB" id="A0A3Q7GUL5"/>
<dbReference type="GO" id="GO:0016020">
    <property type="term" value="C:membrane"/>
    <property type="evidence" value="ECO:0007669"/>
    <property type="project" value="UniProtKB-SubCell"/>
</dbReference>
<dbReference type="Gene3D" id="1.10.510.10">
    <property type="entry name" value="Transferase(Phosphotransferase) domain 1"/>
    <property type="match status" value="1"/>
</dbReference>
<evidence type="ECO:0000313" key="9">
    <source>
        <dbReference type="Proteomes" id="UP000004994"/>
    </source>
</evidence>
<dbReference type="GO" id="GO:0004672">
    <property type="term" value="F:protein kinase activity"/>
    <property type="evidence" value="ECO:0007669"/>
    <property type="project" value="InterPro"/>
</dbReference>
<dbReference type="PROSITE" id="PS50011">
    <property type="entry name" value="PROTEIN_KINASE_DOM"/>
    <property type="match status" value="1"/>
</dbReference>
<keyword evidence="9" id="KW-1185">Reference proteome</keyword>
<evidence type="ECO:0000256" key="3">
    <source>
        <dbReference type="ARBA" id="ARBA00022692"/>
    </source>
</evidence>
<comment type="subcellular location">
    <subcellularLocation>
        <location evidence="1">Membrane</location>
    </subcellularLocation>
</comment>
<reference evidence="8" key="1">
    <citation type="journal article" date="2012" name="Nature">
        <title>The tomato genome sequence provides insights into fleshy fruit evolution.</title>
        <authorList>
            <consortium name="Tomato Genome Consortium"/>
        </authorList>
    </citation>
    <scope>NUCLEOTIDE SEQUENCE [LARGE SCALE GENOMIC DNA]</scope>
    <source>
        <strain evidence="8">cv. Heinz 1706</strain>
    </source>
</reference>
<keyword evidence="4" id="KW-0677">Repeat</keyword>
<keyword evidence="3" id="KW-0812">Transmembrane</keyword>
<dbReference type="SUPFAM" id="SSF56112">
    <property type="entry name" value="Protein kinase-like (PK-like)"/>
    <property type="match status" value="1"/>
</dbReference>
<evidence type="ECO:0000313" key="8">
    <source>
        <dbReference type="EnsemblPlants" id="Solyc06g043275.1.1"/>
    </source>
</evidence>
<evidence type="ECO:0000259" key="7">
    <source>
        <dbReference type="PROSITE" id="PS50011"/>
    </source>
</evidence>
<keyword evidence="5" id="KW-1133">Transmembrane helix</keyword>
<evidence type="ECO:0000256" key="5">
    <source>
        <dbReference type="ARBA" id="ARBA00022989"/>
    </source>
</evidence>
<dbReference type="PANTHER" id="PTHR27008:SF602">
    <property type="entry name" value="LRR RECEPTOR-LIKE SERINE_THREONINE-PROTEIN KINASE EFR"/>
    <property type="match status" value="1"/>
</dbReference>
<dbReference type="EnsemblPlants" id="Solyc06g043275.1.1">
    <property type="protein sequence ID" value="Solyc06g043275.1.1"/>
    <property type="gene ID" value="Solyc06g043275.1"/>
</dbReference>
<feature type="domain" description="Protein kinase" evidence="7">
    <location>
        <begin position="1"/>
        <end position="106"/>
    </location>
</feature>
<dbReference type="InterPro" id="IPR011009">
    <property type="entry name" value="Kinase-like_dom_sf"/>
</dbReference>
<evidence type="ECO:0000256" key="1">
    <source>
        <dbReference type="ARBA" id="ARBA00004370"/>
    </source>
</evidence>
<evidence type="ECO:0000256" key="6">
    <source>
        <dbReference type="ARBA" id="ARBA00023136"/>
    </source>
</evidence>
<dbReference type="PANTHER" id="PTHR27008">
    <property type="entry name" value="OS04G0122200 PROTEIN"/>
    <property type="match status" value="1"/>
</dbReference>
<evidence type="ECO:0000256" key="2">
    <source>
        <dbReference type="ARBA" id="ARBA00022614"/>
    </source>
</evidence>
<sequence length="106" mass="12313">MKYLQGEDSSAMPQSVRCMVTLKRDDCSEIVWNLCHRNLTKIISSCCFNLNFKALILEYIPKKSLNKLLYSRGLTIMQKLNIMFDVEFALEFLHHGYSVLVIHVVL</sequence>
<dbReference type="Proteomes" id="UP000004994">
    <property type="component" value="Chromosome 6"/>
</dbReference>
<dbReference type="Gramene" id="Solyc06g043275.1.1">
    <property type="protein sequence ID" value="Solyc06g043275.1.1"/>
    <property type="gene ID" value="Solyc06g043275.1"/>
</dbReference>
<organism evidence="8">
    <name type="scientific">Solanum lycopersicum</name>
    <name type="common">Tomato</name>
    <name type="synonym">Lycopersicon esculentum</name>
    <dbReference type="NCBI Taxonomy" id="4081"/>
    <lineage>
        <taxon>Eukaryota</taxon>
        <taxon>Viridiplantae</taxon>
        <taxon>Streptophyta</taxon>
        <taxon>Embryophyta</taxon>
        <taxon>Tracheophyta</taxon>
        <taxon>Spermatophyta</taxon>
        <taxon>Magnoliopsida</taxon>
        <taxon>eudicotyledons</taxon>
        <taxon>Gunneridae</taxon>
        <taxon>Pentapetalae</taxon>
        <taxon>asterids</taxon>
        <taxon>lamiids</taxon>
        <taxon>Solanales</taxon>
        <taxon>Solanaceae</taxon>
        <taxon>Solanoideae</taxon>
        <taxon>Solaneae</taxon>
        <taxon>Solanum</taxon>
        <taxon>Solanum subgen. Lycopersicon</taxon>
    </lineage>
</organism>
<dbReference type="GO" id="GO:0005524">
    <property type="term" value="F:ATP binding"/>
    <property type="evidence" value="ECO:0007669"/>
    <property type="project" value="InterPro"/>
</dbReference>
<reference evidence="8" key="2">
    <citation type="submission" date="2019-01" db="UniProtKB">
        <authorList>
            <consortium name="EnsemblPlants"/>
        </authorList>
    </citation>
    <scope>IDENTIFICATION</scope>
    <source>
        <strain evidence="8">cv. Heinz 1706</strain>
    </source>
</reference>